<reference evidence="1" key="2">
    <citation type="submission" date="2020-05" db="UniProtKB">
        <authorList>
            <consortium name="EnsemblMetazoa"/>
        </authorList>
    </citation>
    <scope>IDENTIFICATION</scope>
    <source>
        <strain evidence="1">IAEA</strain>
    </source>
</reference>
<evidence type="ECO:0000313" key="2">
    <source>
        <dbReference type="Proteomes" id="UP000092445"/>
    </source>
</evidence>
<organism evidence="1 2">
    <name type="scientific">Glossina pallidipes</name>
    <name type="common">Tsetse fly</name>
    <dbReference type="NCBI Taxonomy" id="7398"/>
    <lineage>
        <taxon>Eukaryota</taxon>
        <taxon>Metazoa</taxon>
        <taxon>Ecdysozoa</taxon>
        <taxon>Arthropoda</taxon>
        <taxon>Hexapoda</taxon>
        <taxon>Insecta</taxon>
        <taxon>Pterygota</taxon>
        <taxon>Neoptera</taxon>
        <taxon>Endopterygota</taxon>
        <taxon>Diptera</taxon>
        <taxon>Brachycera</taxon>
        <taxon>Muscomorpha</taxon>
        <taxon>Hippoboscoidea</taxon>
        <taxon>Glossinidae</taxon>
        <taxon>Glossina</taxon>
    </lineage>
</organism>
<sequence>MSSTILDKPVVWYVYTSKSLSKSLRSLLMKFSIYRGNFFCHSGHVTKFVLKRSSLTLSETLSYLIAMKKLTALCVLLASCVLESTCTGVLSGLGVFDSLVKPFEKAGAELSDAFNSDKLKETFESVKKPLEDAGAEVLKEFQGDKLKENLDSVVKPLEEASGNVTEAFKIENLQKSLKTLEKPLDDALSSVYDNDCVMGILDTLVTISEKMLLEVLVCRDGSLLYIKEMIEAAEEIVYIGKELQLAHKYVCEKNKAKCAESFTIGITRIEPYNELMDADLQLHKYVEVIVN</sequence>
<protein>
    <submittedName>
        <fullName evidence="1">Uncharacterized protein</fullName>
    </submittedName>
</protein>
<keyword evidence="2" id="KW-1185">Reference proteome</keyword>
<proteinExistence type="predicted"/>
<reference evidence="2" key="1">
    <citation type="submission" date="2014-03" db="EMBL/GenBank/DDBJ databases">
        <authorList>
            <person name="Aksoy S."/>
            <person name="Warren W."/>
            <person name="Wilson R.K."/>
        </authorList>
    </citation>
    <scope>NUCLEOTIDE SEQUENCE [LARGE SCALE GENOMIC DNA]</scope>
    <source>
        <strain evidence="2">IAEA</strain>
    </source>
</reference>
<evidence type="ECO:0000313" key="1">
    <source>
        <dbReference type="EnsemblMetazoa" id="GPAI009113-PA"/>
    </source>
</evidence>
<name>A0A1A9ZAZ6_GLOPL</name>
<dbReference type="VEuPathDB" id="VectorBase:GPAI009113"/>
<accession>A0A1A9ZAZ6</accession>
<dbReference type="AlphaFoldDB" id="A0A1A9ZAZ6"/>
<dbReference type="Proteomes" id="UP000092445">
    <property type="component" value="Unassembled WGS sequence"/>
</dbReference>
<dbReference type="EnsemblMetazoa" id="GPAI009113-RA">
    <property type="protein sequence ID" value="GPAI009113-PA"/>
    <property type="gene ID" value="GPAI009113"/>
</dbReference>